<keyword evidence="1" id="KW-0963">Cytoplasm</keyword>
<dbReference type="GO" id="GO:0006364">
    <property type="term" value="P:rRNA processing"/>
    <property type="evidence" value="ECO:0007669"/>
    <property type="project" value="UniProtKB-KW"/>
</dbReference>
<dbReference type="GO" id="GO:0008168">
    <property type="term" value="F:methyltransferase activity"/>
    <property type="evidence" value="ECO:0007669"/>
    <property type="project" value="UniProtKB-KW"/>
</dbReference>
<dbReference type="InterPro" id="IPR023397">
    <property type="entry name" value="SAM-dep_MeTrfase_MraW_recog"/>
</dbReference>
<proteinExistence type="predicted"/>
<keyword evidence="3" id="KW-0808">Transferase</keyword>
<evidence type="ECO:0000256" key="2">
    <source>
        <dbReference type="ARBA" id="ARBA00022552"/>
    </source>
</evidence>
<dbReference type="EC" id="2.1.1.199" evidence="3"/>
<organism evidence="3">
    <name type="scientific">Candidatus Phytoplasma australasiaticum subsp. australasiaticum</name>
    <dbReference type="NCBI Taxonomy" id="2832407"/>
    <lineage>
        <taxon>Bacteria</taxon>
        <taxon>Bacillati</taxon>
        <taxon>Mycoplasmatota</taxon>
        <taxon>Mollicutes</taxon>
        <taxon>Acholeplasmatales</taxon>
        <taxon>Acholeplasmataceae</taxon>
        <taxon>Candidatus Phytoplasma</taxon>
        <taxon>16SrII (Peanut WB group)</taxon>
        <taxon>Candidatus Phytoplasma australasiaticum</taxon>
    </lineage>
</organism>
<keyword evidence="3" id="KW-0489">Methyltransferase</keyword>
<keyword evidence="2" id="KW-0698">rRNA processing</keyword>
<accession>A0A7S7FZZ0</accession>
<reference evidence="3" key="1">
    <citation type="submission" date="2020-08" db="EMBL/GenBank/DDBJ databases">
        <title>Phytoplasma sp. strain PR08 associated with Phyllody Disease of Parthenium hysterophorus.</title>
        <authorList>
            <person name="Kirdat K."/>
            <person name="Tiwarekar B."/>
            <person name="Yadav A."/>
        </authorList>
    </citation>
    <scope>NUCLEOTIDE SEQUENCE [LARGE SCALE GENOMIC DNA]</scope>
    <source>
        <strain evidence="3">PR08</strain>
    </source>
</reference>
<dbReference type="InterPro" id="IPR029063">
    <property type="entry name" value="SAM-dependent_MTases_sf"/>
</dbReference>
<dbReference type="InterPro" id="IPR002903">
    <property type="entry name" value="RsmH"/>
</dbReference>
<evidence type="ECO:0000313" key="3">
    <source>
        <dbReference type="EMBL" id="QOX89606.1"/>
    </source>
</evidence>
<protein>
    <submittedName>
        <fullName evidence="3">16S rRNA (Cytosine(1402)-N(4))-methyltransferase</fullName>
        <ecNumber evidence="3">2.1.1.199</ecNumber>
    </submittedName>
</protein>
<sequence length="37" mass="4325">MRIHSAKRIFQALRIEVNQELKCLKVALEQSGRKRCA</sequence>
<name>A0A7S7FZZ0_9MOLU</name>
<dbReference type="Gene3D" id="3.40.50.150">
    <property type="entry name" value="Vaccinia Virus protein VP39"/>
    <property type="match status" value="1"/>
</dbReference>
<evidence type="ECO:0000256" key="1">
    <source>
        <dbReference type="ARBA" id="ARBA00022490"/>
    </source>
</evidence>
<dbReference type="AlphaFoldDB" id="A0A7S7FZZ0"/>
<gene>
    <name evidence="3" type="primary">mraW</name>
    <name evidence="3" type="ORF">H7685_03015</name>
</gene>
<dbReference type="EMBL" id="CP060385">
    <property type="protein sequence ID" value="QOX89606.1"/>
    <property type="molecule type" value="Genomic_DNA"/>
</dbReference>
<dbReference type="Gene3D" id="1.10.150.170">
    <property type="entry name" value="Putative methyltransferase TM0872, insert domain"/>
    <property type="match status" value="1"/>
</dbReference>
<dbReference type="GO" id="GO:0032259">
    <property type="term" value="P:methylation"/>
    <property type="evidence" value="ECO:0007669"/>
    <property type="project" value="UniProtKB-KW"/>
</dbReference>
<dbReference type="Pfam" id="PF01795">
    <property type="entry name" value="Methyltransf_5"/>
    <property type="match status" value="1"/>
</dbReference>